<keyword evidence="2" id="KW-1185">Reference proteome</keyword>
<accession>A0ABP3V6S0</accession>
<dbReference type="EMBL" id="BAAAEW010000011">
    <property type="protein sequence ID" value="GAA0749913.1"/>
    <property type="molecule type" value="Genomic_DNA"/>
</dbReference>
<gene>
    <name evidence="1" type="ORF">GCM10009107_21020</name>
</gene>
<evidence type="ECO:0000313" key="1">
    <source>
        <dbReference type="EMBL" id="GAA0749913.1"/>
    </source>
</evidence>
<reference evidence="2" key="1">
    <citation type="journal article" date="2019" name="Int. J. Syst. Evol. Microbiol.">
        <title>The Global Catalogue of Microorganisms (GCM) 10K type strain sequencing project: providing services to taxonomists for standard genome sequencing and annotation.</title>
        <authorList>
            <consortium name="The Broad Institute Genomics Platform"/>
            <consortium name="The Broad Institute Genome Sequencing Center for Infectious Disease"/>
            <person name="Wu L."/>
            <person name="Ma J."/>
        </authorList>
    </citation>
    <scope>NUCLEOTIDE SEQUENCE [LARGE SCALE GENOMIC DNA]</scope>
    <source>
        <strain evidence="2">JCM 15503</strain>
    </source>
</reference>
<name>A0ABP3V6S0_9BURK</name>
<sequence length="208" mass="22911">MEGITLLDLLNAFAHPFQPRQPIAFDVRRDEDVVGSTDKKATGNNAYVAGIGTVVSVVAKEEVAVRRNGDRSKASLCLNGRQELDGPFASFDPFRRSQAFGGAAVVHRFGDTSGSAVLCGRSVDKEYFVSHFHDIAGHSDESLDQADTVHRRREGDYIATLRASKFHDRDVGQRNLEVIRESIDKDDVSFQKSWAHGARRYGIPIGHG</sequence>
<organism evidence="1 2">
    <name type="scientific">Ideonella azotifigens</name>
    <dbReference type="NCBI Taxonomy" id="513160"/>
    <lineage>
        <taxon>Bacteria</taxon>
        <taxon>Pseudomonadati</taxon>
        <taxon>Pseudomonadota</taxon>
        <taxon>Betaproteobacteria</taxon>
        <taxon>Burkholderiales</taxon>
        <taxon>Sphaerotilaceae</taxon>
        <taxon>Ideonella</taxon>
    </lineage>
</organism>
<protein>
    <submittedName>
        <fullName evidence="1">Uncharacterized protein</fullName>
    </submittedName>
</protein>
<proteinExistence type="predicted"/>
<dbReference type="Proteomes" id="UP001500279">
    <property type="component" value="Unassembled WGS sequence"/>
</dbReference>
<comment type="caution">
    <text evidence="1">The sequence shown here is derived from an EMBL/GenBank/DDBJ whole genome shotgun (WGS) entry which is preliminary data.</text>
</comment>
<evidence type="ECO:0000313" key="2">
    <source>
        <dbReference type="Proteomes" id="UP001500279"/>
    </source>
</evidence>